<dbReference type="InterPro" id="IPR020056">
    <property type="entry name" value="Rbsml_bL25/Gln-tRNA_synth_N"/>
</dbReference>
<dbReference type="GO" id="GO:0006424">
    <property type="term" value="P:glutamyl-tRNA aminoacylation"/>
    <property type="evidence" value="ECO:0007669"/>
    <property type="project" value="TreeGrafter"/>
</dbReference>
<evidence type="ECO:0000256" key="8">
    <source>
        <dbReference type="ARBA" id="ARBA00022917"/>
    </source>
</evidence>
<dbReference type="PANTHER" id="PTHR43097">
    <property type="entry name" value="GLUTAMINE-TRNA LIGASE"/>
    <property type="match status" value="1"/>
</dbReference>
<accession>A0A0D2M7D0</accession>
<comment type="similarity">
    <text evidence="2">Belongs to the class-I aminoacyl-tRNA synthetase family. Glutamate--tRNA ligase type 2 subfamily.</text>
</comment>
<evidence type="ECO:0000256" key="7">
    <source>
        <dbReference type="ARBA" id="ARBA00022840"/>
    </source>
</evidence>
<name>A0A0D2M7D0_9CHLO</name>
<dbReference type="AlphaFoldDB" id="A0A0D2M7D0"/>
<keyword evidence="7" id="KW-0067">ATP-binding</keyword>
<keyword evidence="4" id="KW-0963">Cytoplasm</keyword>
<dbReference type="SUPFAM" id="SSF50715">
    <property type="entry name" value="Ribosomal protein L25-like"/>
    <property type="match status" value="1"/>
</dbReference>
<evidence type="ECO:0000256" key="2">
    <source>
        <dbReference type="ARBA" id="ARBA00008927"/>
    </source>
</evidence>
<evidence type="ECO:0000256" key="9">
    <source>
        <dbReference type="ARBA" id="ARBA00023146"/>
    </source>
</evidence>
<evidence type="ECO:0000259" key="12">
    <source>
        <dbReference type="Pfam" id="PF20974"/>
    </source>
</evidence>
<evidence type="ECO:0000256" key="5">
    <source>
        <dbReference type="ARBA" id="ARBA00022598"/>
    </source>
</evidence>
<keyword evidence="5 13" id="KW-0436">Ligase</keyword>
<sequence length="152" mass="16796">MDWGNAIVTAISKDVDGKVTALTGKLNPGGDPKKTKLKLTWLADIRPELTPLQLLDFDYLISKKKVEEDDDFEALVNQITKYETGAIGDLNMRALKKGDVLQLERRGYYIVDRPWAEGAPAVLLLIPDGRARTKPVGRPVAQGAVTEAVLRR</sequence>
<dbReference type="GO" id="GO:0005829">
    <property type="term" value="C:cytosol"/>
    <property type="evidence" value="ECO:0007669"/>
    <property type="project" value="TreeGrafter"/>
</dbReference>
<protein>
    <recommendedName>
        <fullName evidence="3">glutamate--tRNA ligase</fullName>
        <ecNumber evidence="3">6.1.1.17</ecNumber>
    </recommendedName>
    <alternativeName>
        <fullName evidence="10">Glutamyl-tRNA synthetase</fullName>
    </alternativeName>
</protein>
<dbReference type="EMBL" id="KK102723">
    <property type="protein sequence ID" value="KIY97066.1"/>
    <property type="molecule type" value="Genomic_DNA"/>
</dbReference>
<gene>
    <name evidence="13" type="ORF">MNEG_10893</name>
</gene>
<evidence type="ECO:0000256" key="11">
    <source>
        <dbReference type="ARBA" id="ARBA00048351"/>
    </source>
</evidence>
<dbReference type="FunFam" id="2.40.240.10:FF:000004">
    <property type="entry name" value="Glutamyl-tRNA synthetase, cytoplasmic"/>
    <property type="match status" value="1"/>
</dbReference>
<keyword evidence="14" id="KW-1185">Reference proteome</keyword>
<keyword evidence="9 13" id="KW-0030">Aminoacyl-tRNA synthetase</keyword>
<evidence type="ECO:0000256" key="1">
    <source>
        <dbReference type="ARBA" id="ARBA00004496"/>
    </source>
</evidence>
<proteinExistence type="inferred from homology"/>
<evidence type="ECO:0000256" key="4">
    <source>
        <dbReference type="ARBA" id="ARBA00022490"/>
    </source>
</evidence>
<evidence type="ECO:0000256" key="10">
    <source>
        <dbReference type="ARBA" id="ARBA00030865"/>
    </source>
</evidence>
<dbReference type="InterPro" id="IPR049437">
    <property type="entry name" value="tRNA-synt_1c_C2"/>
</dbReference>
<evidence type="ECO:0000313" key="14">
    <source>
        <dbReference type="Proteomes" id="UP000054498"/>
    </source>
</evidence>
<dbReference type="Pfam" id="PF20974">
    <property type="entry name" value="tRNA-synt_1c_C2"/>
    <property type="match status" value="1"/>
</dbReference>
<keyword evidence="6" id="KW-0547">Nucleotide-binding</keyword>
<feature type="domain" description="tRNA synthetases class I (E and Q) anti-codon binding" evidence="12">
    <location>
        <begin position="39"/>
        <end position="112"/>
    </location>
</feature>
<evidence type="ECO:0000256" key="3">
    <source>
        <dbReference type="ARBA" id="ARBA00012835"/>
    </source>
</evidence>
<dbReference type="Gene3D" id="2.40.240.10">
    <property type="entry name" value="Ribosomal Protein L25, Chain P"/>
    <property type="match status" value="1"/>
</dbReference>
<dbReference type="GO" id="GO:0005524">
    <property type="term" value="F:ATP binding"/>
    <property type="evidence" value="ECO:0007669"/>
    <property type="project" value="UniProtKB-KW"/>
</dbReference>
<dbReference type="GO" id="GO:0004818">
    <property type="term" value="F:glutamate-tRNA ligase activity"/>
    <property type="evidence" value="ECO:0007669"/>
    <property type="project" value="UniProtKB-EC"/>
</dbReference>
<evidence type="ECO:0000313" key="13">
    <source>
        <dbReference type="EMBL" id="KIY97066.1"/>
    </source>
</evidence>
<reference evidence="13 14" key="1">
    <citation type="journal article" date="2013" name="BMC Genomics">
        <title>Reconstruction of the lipid metabolism for the microalga Monoraphidium neglectum from its genome sequence reveals characteristics suitable for biofuel production.</title>
        <authorList>
            <person name="Bogen C."/>
            <person name="Al-Dilaimi A."/>
            <person name="Albersmeier A."/>
            <person name="Wichmann J."/>
            <person name="Grundmann M."/>
            <person name="Rupp O."/>
            <person name="Lauersen K.J."/>
            <person name="Blifernez-Klassen O."/>
            <person name="Kalinowski J."/>
            <person name="Goesmann A."/>
            <person name="Mussgnug J.H."/>
            <person name="Kruse O."/>
        </authorList>
    </citation>
    <scope>NUCLEOTIDE SEQUENCE [LARGE SCALE GENOMIC DNA]</scope>
    <source>
        <strain evidence="13 14">SAG 48.87</strain>
    </source>
</reference>
<dbReference type="OrthoDB" id="10250478at2759"/>
<dbReference type="PANTHER" id="PTHR43097:SF5">
    <property type="entry name" value="GLUTAMATE--TRNA LIGASE"/>
    <property type="match status" value="1"/>
</dbReference>
<keyword evidence="8" id="KW-0648">Protein biosynthesis</keyword>
<dbReference type="STRING" id="145388.A0A0D2M7D0"/>
<dbReference type="RefSeq" id="XP_013896086.1">
    <property type="nucleotide sequence ID" value="XM_014040632.1"/>
</dbReference>
<evidence type="ECO:0000256" key="6">
    <source>
        <dbReference type="ARBA" id="ARBA00022741"/>
    </source>
</evidence>
<dbReference type="GeneID" id="25728101"/>
<comment type="subcellular location">
    <subcellularLocation>
        <location evidence="1">Cytoplasm</location>
    </subcellularLocation>
</comment>
<dbReference type="GO" id="GO:0017102">
    <property type="term" value="C:methionyl glutamyl tRNA synthetase complex"/>
    <property type="evidence" value="ECO:0007669"/>
    <property type="project" value="TreeGrafter"/>
</dbReference>
<organism evidence="13 14">
    <name type="scientific">Monoraphidium neglectum</name>
    <dbReference type="NCBI Taxonomy" id="145388"/>
    <lineage>
        <taxon>Eukaryota</taxon>
        <taxon>Viridiplantae</taxon>
        <taxon>Chlorophyta</taxon>
        <taxon>core chlorophytes</taxon>
        <taxon>Chlorophyceae</taxon>
        <taxon>CS clade</taxon>
        <taxon>Sphaeropleales</taxon>
        <taxon>Selenastraceae</taxon>
        <taxon>Monoraphidium</taxon>
    </lineage>
</organism>
<dbReference type="Proteomes" id="UP000054498">
    <property type="component" value="Unassembled WGS sequence"/>
</dbReference>
<comment type="catalytic activity">
    <reaction evidence="11">
        <text>tRNA(Glu) + L-glutamate + ATP = L-glutamyl-tRNA(Glu) + AMP + diphosphate</text>
        <dbReference type="Rhea" id="RHEA:23540"/>
        <dbReference type="Rhea" id="RHEA-COMP:9663"/>
        <dbReference type="Rhea" id="RHEA-COMP:9680"/>
        <dbReference type="ChEBI" id="CHEBI:29985"/>
        <dbReference type="ChEBI" id="CHEBI:30616"/>
        <dbReference type="ChEBI" id="CHEBI:33019"/>
        <dbReference type="ChEBI" id="CHEBI:78442"/>
        <dbReference type="ChEBI" id="CHEBI:78520"/>
        <dbReference type="ChEBI" id="CHEBI:456215"/>
        <dbReference type="EC" id="6.1.1.17"/>
    </reaction>
</comment>
<dbReference type="InterPro" id="IPR011035">
    <property type="entry name" value="Ribosomal_bL25/Gln-tRNA_synth"/>
</dbReference>
<dbReference type="KEGG" id="mng:MNEG_10893"/>
<dbReference type="EC" id="6.1.1.17" evidence="3"/>
<dbReference type="InterPro" id="IPR050132">
    <property type="entry name" value="Gln/Glu-tRNA_Ligase"/>
</dbReference>